<proteinExistence type="predicted"/>
<feature type="signal peptide" evidence="1">
    <location>
        <begin position="1"/>
        <end position="16"/>
    </location>
</feature>
<keyword evidence="1" id="KW-0732">Signal</keyword>
<evidence type="ECO:0000256" key="1">
    <source>
        <dbReference type="SAM" id="SignalP"/>
    </source>
</evidence>
<protein>
    <submittedName>
        <fullName evidence="3">Uncharacterized protein</fullName>
    </submittedName>
</protein>
<evidence type="ECO:0000313" key="2">
    <source>
        <dbReference type="Proteomes" id="UP000887540"/>
    </source>
</evidence>
<evidence type="ECO:0000313" key="3">
    <source>
        <dbReference type="WBParaSite" id="ACRNAN_Path_1311.g5153.t1"/>
    </source>
</evidence>
<dbReference type="WBParaSite" id="ACRNAN_Path_1311.g5153.t1">
    <property type="protein sequence ID" value="ACRNAN_Path_1311.g5153.t1"/>
    <property type="gene ID" value="ACRNAN_Path_1311.g5153"/>
</dbReference>
<dbReference type="AlphaFoldDB" id="A0A914BYT6"/>
<keyword evidence="2" id="KW-1185">Reference proteome</keyword>
<name>A0A914BYT6_9BILA</name>
<accession>A0A914BYT6</accession>
<feature type="chain" id="PRO_5037409857" evidence="1">
    <location>
        <begin position="17"/>
        <end position="141"/>
    </location>
</feature>
<reference evidence="3" key="1">
    <citation type="submission" date="2022-11" db="UniProtKB">
        <authorList>
            <consortium name="WormBaseParasite"/>
        </authorList>
    </citation>
    <scope>IDENTIFICATION</scope>
</reference>
<organism evidence="2 3">
    <name type="scientific">Acrobeloides nanus</name>
    <dbReference type="NCBI Taxonomy" id="290746"/>
    <lineage>
        <taxon>Eukaryota</taxon>
        <taxon>Metazoa</taxon>
        <taxon>Ecdysozoa</taxon>
        <taxon>Nematoda</taxon>
        <taxon>Chromadorea</taxon>
        <taxon>Rhabditida</taxon>
        <taxon>Tylenchina</taxon>
        <taxon>Cephalobomorpha</taxon>
        <taxon>Cephaloboidea</taxon>
        <taxon>Cephalobidae</taxon>
        <taxon>Acrobeloides</taxon>
    </lineage>
</organism>
<sequence length="141" mass="15354">MLFYLIAAILNDSAMGDESEASDLADGPKIYVLRQSNIISPLSDDLLVRRALPYSNLVFEKRAIPFSGGIYGKRSTGLSSINYKRARELPFSGGIYGKRASVPFSGGIYGKRSGGSVQLKRDFFVKTKTMPMMPLSGGIYG</sequence>
<dbReference type="Proteomes" id="UP000887540">
    <property type="component" value="Unplaced"/>
</dbReference>